<dbReference type="GO" id="GO:0180010">
    <property type="term" value="P:co-transcriptional mRNA 3'-end processing, cleavage and polyadenylation pathway"/>
    <property type="evidence" value="ECO:0007669"/>
    <property type="project" value="UniProtKB-UniRule"/>
</dbReference>
<feature type="compositionally biased region" description="Polar residues" evidence="4">
    <location>
        <begin position="196"/>
        <end position="205"/>
    </location>
</feature>
<dbReference type="PANTHER" id="PTHR19980:SF0">
    <property type="entry name" value="CLEAVAGE STIMULATION FACTOR SUBUNIT 3"/>
    <property type="match status" value="1"/>
</dbReference>
<keyword evidence="3" id="KW-0507">mRNA processing</keyword>
<dbReference type="OrthoDB" id="26282at2759"/>
<keyword evidence="1" id="KW-0677">Repeat</keyword>
<comment type="caution">
    <text evidence="6">The sequence shown here is derived from an EMBL/GenBank/DDBJ whole genome shotgun (WGS) entry which is preliminary data.</text>
</comment>
<feature type="compositionally biased region" description="Low complexity" evidence="4">
    <location>
        <begin position="166"/>
        <end position="195"/>
    </location>
</feature>
<dbReference type="HOGENOM" id="CLU_273336_0_0_1"/>
<dbReference type="EMBL" id="JMSN01000095">
    <property type="protein sequence ID" value="KDN40098.1"/>
    <property type="molecule type" value="Genomic_DNA"/>
</dbReference>
<dbReference type="InterPro" id="IPR008847">
    <property type="entry name" value="Suf"/>
</dbReference>
<dbReference type="GO" id="GO:0005737">
    <property type="term" value="C:cytoplasm"/>
    <property type="evidence" value="ECO:0007669"/>
    <property type="project" value="UniProtKB-SubCell"/>
</dbReference>
<dbReference type="GeneID" id="25265077"/>
<dbReference type="InterPro" id="IPR011990">
    <property type="entry name" value="TPR-like_helical_dom_sf"/>
</dbReference>
<keyword evidence="7" id="KW-1185">Reference proteome</keyword>
<sequence length="1178" mass="127146">MDEHPSDTTPKAVGVPVVEAQVEQAAHGSAAIAGADVNVSADIAAASNVPHPALARDAQPADAGIADTLDGSVTSLSASAPIAMVGSGLVTDELNQMASLLASGLNATSDATGTSAAADAADDDDYGDADAEGSDMDEDEGEGIDRVQSLDTAQTSPLQVDKPLEGSAAGASASESAGADAPSAATRAAKAVAAGTPSTASQPSNLKAVASATTKNKHQKPRVRFLDDDEQGLPPIDDTPKAGKKGKGICKSDSGSSEIPEAQTQQQQQPIGIPAGVPTPQASASSVVSVASAQLLGKFQQSATATPSPALQKASFAAFPLTQLTPMSTPTPAPAPVQSLAERIALLRSRVEKDGRDGEAWLNLVEAVQGKDGSGTDGDDVLQESKQAFEDMLHVFPYAVKQWIAYIDILLAHSDFKGVEVLFARCLRGISSVSVDLWRSYLSYTRRVNPIPPFNPTAREEYDRSRKVVQDAYEFALNNIGGEREAGPIWQEFIAFLKERKTGAAVGVAAQPGSQAQWEEGQKMDAIRNAFQRAVTQPTNEIERLWREYDAFENSMNRTTAKRFLAERSAAYMTARGAQREMASILDSLPKPLLPRVPAWVSMSDAGTPGRTSTSWAQIQRERAAVDGWKRYLAWEEKNPLMLEDKAALQARQIAACRKAVMHMQFCPEIWYVAYVQNDSVGQTSEATAWLEKGLESCPGSFLLSFALIDHHERNKQTSACGPIFDNLIEHAQQRIETRRKEADVLLAGIDAETEAAQNAVKARKVAQGAGEELEGEEKELLRKQDEGRQEKKKAIEAQVSEDIEKMKEEASLIWIKQMQFLRRTEGIRPTRICFGKARKSSNCTWQVYEASAMIEYHCSKDTRVATNVFELAVKTFGTNEMLIVRYLDFLLRINDENNARALFERVITTLPPEKARPVWDRWAEYEYNFGDLAAITRLEYRLQEIFPEKPRIERLTERSCYGDLEVISIRDLGLFPTESSSPTTTSTVFEVAELKDQANTDSNLQADEQDAASGGKKRRIPGGTVGDTVDNGGRGASPGPGAVLTGPVKRLKANGVSGEVRTKTSPDVPPGIRFFLSMLPMKAAFDGPIMPADELINALRGANLPAMVPQSIAGPGGFVGTSGMPAGPGVIAPGMMPQMMGPSTVPVNMMGQPQHVPAQAQQQQQRSMRGRGRMRKR</sequence>
<feature type="compositionally biased region" description="Low complexity" evidence="4">
    <location>
        <begin position="1159"/>
        <end position="1168"/>
    </location>
</feature>
<dbReference type="InterPro" id="IPR045243">
    <property type="entry name" value="Rna14-like"/>
</dbReference>
<comment type="subcellular location">
    <subcellularLocation>
        <location evidence="3">Nucleus</location>
    </subcellularLocation>
    <subcellularLocation>
        <location evidence="3">Cytoplasm</location>
    </subcellularLocation>
    <text evidence="3">Nucleus and/or cytoplasm.</text>
</comment>
<gene>
    <name evidence="6" type="ORF">K437DRAFT_258778</name>
</gene>
<feature type="compositionally biased region" description="Polar residues" evidence="4">
    <location>
        <begin position="149"/>
        <end position="158"/>
    </location>
</feature>
<feature type="compositionally biased region" description="Basic residues" evidence="4">
    <location>
        <begin position="1169"/>
        <end position="1178"/>
    </location>
</feature>
<evidence type="ECO:0000256" key="2">
    <source>
        <dbReference type="ARBA" id="ARBA00023242"/>
    </source>
</evidence>
<evidence type="ECO:0000313" key="7">
    <source>
        <dbReference type="Proteomes" id="UP000027361"/>
    </source>
</evidence>
<feature type="region of interest" description="Disordered" evidence="4">
    <location>
        <begin position="1152"/>
        <end position="1178"/>
    </location>
</feature>
<evidence type="ECO:0000256" key="4">
    <source>
        <dbReference type="SAM" id="MobiDB-lite"/>
    </source>
</evidence>
<dbReference type="Gene3D" id="1.25.40.10">
    <property type="entry name" value="Tetratricopeptide repeat domain"/>
    <property type="match status" value="1"/>
</dbReference>
<comment type="function">
    <text evidence="3">Component of the cleavage factor IA (CFIA) complex, which is involved in the endonucleolytic cleavage during polyadenylation-dependent pre-mRNA 3'-end formation.</text>
</comment>
<dbReference type="GO" id="GO:0003729">
    <property type="term" value="F:mRNA binding"/>
    <property type="evidence" value="ECO:0007669"/>
    <property type="project" value="TreeGrafter"/>
</dbReference>
<keyword evidence="3" id="KW-0963">Cytoplasm</keyword>
<dbReference type="SMART" id="SM00386">
    <property type="entry name" value="HAT"/>
    <property type="match status" value="6"/>
</dbReference>
<name>A0A066VIF7_TILAU</name>
<dbReference type="RefSeq" id="XP_013241282.1">
    <property type="nucleotide sequence ID" value="XM_013385828.1"/>
</dbReference>
<evidence type="ECO:0000256" key="3">
    <source>
        <dbReference type="RuleBase" id="RU369035"/>
    </source>
</evidence>
<dbReference type="InterPro" id="IPR003107">
    <property type="entry name" value="HAT"/>
</dbReference>
<feature type="region of interest" description="Disordered" evidence="4">
    <location>
        <begin position="115"/>
        <end position="281"/>
    </location>
</feature>
<dbReference type="GO" id="GO:0005634">
    <property type="term" value="C:nucleus"/>
    <property type="evidence" value="ECO:0007669"/>
    <property type="project" value="UniProtKB-SubCell"/>
</dbReference>
<feature type="domain" description="Suppressor of forked" evidence="5">
    <location>
        <begin position="343"/>
        <end position="972"/>
    </location>
</feature>
<dbReference type="InParanoid" id="A0A066VIF7"/>
<keyword evidence="2 3" id="KW-0539">Nucleus</keyword>
<protein>
    <recommendedName>
        <fullName evidence="3">mRNA 3'-end-processing protein RNA14</fullName>
    </recommendedName>
</protein>
<dbReference type="FunCoup" id="A0A066VIF7">
    <property type="interactions" value="730"/>
</dbReference>
<organism evidence="6 7">
    <name type="scientific">Tilletiaria anomala (strain ATCC 24038 / CBS 436.72 / UBC 951)</name>
    <dbReference type="NCBI Taxonomy" id="1037660"/>
    <lineage>
        <taxon>Eukaryota</taxon>
        <taxon>Fungi</taxon>
        <taxon>Dikarya</taxon>
        <taxon>Basidiomycota</taxon>
        <taxon>Ustilaginomycotina</taxon>
        <taxon>Exobasidiomycetes</taxon>
        <taxon>Georgefischeriales</taxon>
        <taxon>Tilletiariaceae</taxon>
        <taxon>Tilletiaria</taxon>
    </lineage>
</organism>
<proteinExistence type="predicted"/>
<dbReference type="PANTHER" id="PTHR19980">
    <property type="entry name" value="RNA CLEAVAGE STIMULATION FACTOR"/>
    <property type="match status" value="1"/>
</dbReference>
<feature type="compositionally biased region" description="Acidic residues" evidence="4">
    <location>
        <begin position="120"/>
        <end position="142"/>
    </location>
</feature>
<dbReference type="AlphaFoldDB" id="A0A066VIF7"/>
<dbReference type="STRING" id="1037660.A0A066VIF7"/>
<reference evidence="6 7" key="1">
    <citation type="submission" date="2014-05" db="EMBL/GenBank/DDBJ databases">
        <title>Draft genome sequence of a rare smut relative, Tilletiaria anomala UBC 951.</title>
        <authorList>
            <consortium name="DOE Joint Genome Institute"/>
            <person name="Toome M."/>
            <person name="Kuo A."/>
            <person name="Henrissat B."/>
            <person name="Lipzen A."/>
            <person name="Tritt A."/>
            <person name="Yoshinaga Y."/>
            <person name="Zane M."/>
            <person name="Barry K."/>
            <person name="Grigoriev I.V."/>
            <person name="Spatafora J.W."/>
            <person name="Aimea M.C."/>
        </authorList>
    </citation>
    <scope>NUCLEOTIDE SEQUENCE [LARGE SCALE GENOMIC DNA]</scope>
    <source>
        <strain evidence="6 7">UBC 951</strain>
    </source>
</reference>
<evidence type="ECO:0000256" key="1">
    <source>
        <dbReference type="ARBA" id="ARBA00022737"/>
    </source>
</evidence>
<feature type="region of interest" description="Disordered" evidence="4">
    <location>
        <begin position="1000"/>
        <end position="1046"/>
    </location>
</feature>
<accession>A0A066VIF7</accession>
<dbReference type="SUPFAM" id="SSF48452">
    <property type="entry name" value="TPR-like"/>
    <property type="match status" value="2"/>
</dbReference>
<evidence type="ECO:0000259" key="5">
    <source>
        <dbReference type="Pfam" id="PF05843"/>
    </source>
</evidence>
<evidence type="ECO:0000313" key="6">
    <source>
        <dbReference type="EMBL" id="KDN40098.1"/>
    </source>
</evidence>
<dbReference type="Proteomes" id="UP000027361">
    <property type="component" value="Unassembled WGS sequence"/>
</dbReference>
<dbReference type="Pfam" id="PF05843">
    <property type="entry name" value="Suf"/>
    <property type="match status" value="1"/>
</dbReference>